<dbReference type="EMBL" id="CAXLJM020000014">
    <property type="protein sequence ID" value="CAL8080379.1"/>
    <property type="molecule type" value="Genomic_DNA"/>
</dbReference>
<proteinExistence type="predicted"/>
<sequence length="170" mass="18566">MQMDWIDRVRAYTFTKAIMNSTHLQQQHHYATSSGSGGSRSSSSNALGGVDAISGGTLAASSATVTTDENSENEKPPVDFQVASDSEDTDSENFDQLMLTTSPSSHSGVFLADQVRCPLCERWKKKFVCRECLLKGDFCLSNPNKIPPPVLLMEGTSKASNVNVEWKTLR</sequence>
<feature type="region of interest" description="Disordered" evidence="1">
    <location>
        <begin position="61"/>
        <end position="88"/>
    </location>
</feature>
<keyword evidence="3" id="KW-1185">Reference proteome</keyword>
<protein>
    <submittedName>
        <fullName evidence="2">Uncharacterized protein</fullName>
    </submittedName>
</protein>
<comment type="caution">
    <text evidence="2">The sequence shown here is derived from an EMBL/GenBank/DDBJ whole genome shotgun (WGS) entry which is preliminary data.</text>
</comment>
<feature type="region of interest" description="Disordered" evidence="1">
    <location>
        <begin position="25"/>
        <end position="47"/>
    </location>
</feature>
<evidence type="ECO:0000313" key="2">
    <source>
        <dbReference type="EMBL" id="CAL8080379.1"/>
    </source>
</evidence>
<evidence type="ECO:0000313" key="3">
    <source>
        <dbReference type="Proteomes" id="UP001642540"/>
    </source>
</evidence>
<accession>A0ABP1PWR0</accession>
<gene>
    <name evidence="2" type="ORF">ODALV1_LOCUS4627</name>
</gene>
<name>A0ABP1PWR0_9HEXA</name>
<reference evidence="2 3" key="1">
    <citation type="submission" date="2024-08" db="EMBL/GenBank/DDBJ databases">
        <authorList>
            <person name="Cucini C."/>
            <person name="Frati F."/>
        </authorList>
    </citation>
    <scope>NUCLEOTIDE SEQUENCE [LARGE SCALE GENOMIC DNA]</scope>
</reference>
<dbReference type="Proteomes" id="UP001642540">
    <property type="component" value="Unassembled WGS sequence"/>
</dbReference>
<evidence type="ECO:0000256" key="1">
    <source>
        <dbReference type="SAM" id="MobiDB-lite"/>
    </source>
</evidence>
<organism evidence="2 3">
    <name type="scientific">Orchesella dallaii</name>
    <dbReference type="NCBI Taxonomy" id="48710"/>
    <lineage>
        <taxon>Eukaryota</taxon>
        <taxon>Metazoa</taxon>
        <taxon>Ecdysozoa</taxon>
        <taxon>Arthropoda</taxon>
        <taxon>Hexapoda</taxon>
        <taxon>Collembola</taxon>
        <taxon>Entomobryomorpha</taxon>
        <taxon>Entomobryoidea</taxon>
        <taxon>Orchesellidae</taxon>
        <taxon>Orchesellinae</taxon>
        <taxon>Orchesella</taxon>
    </lineage>
</organism>